<dbReference type="Proteomes" id="UP001152173">
    <property type="component" value="Unassembled WGS sequence"/>
</dbReference>
<protein>
    <submittedName>
        <fullName evidence="7">Alanine--tRNA ligase-related protein</fullName>
    </submittedName>
</protein>
<dbReference type="InterPro" id="IPR018163">
    <property type="entry name" value="Thr/Ala-tRNA-synth_IIc_edit"/>
</dbReference>
<sequence>MKHKLYYQDAYCQKGKSIVVCQMKDESDRWYLTLEETLFYPTGGGQPHDTGTINEVEVLDVEEVDGEIRHYISEPTFEVGEKVDFQIDWTRRFDFMQQHTGQHILTAAFVELFGIQTTSFHLGKELVTIDLDVKNVTDEQLLEVEKRANQIILDNRPIETKWVTKDELSNYPLRKQVTVEEDIRLVIIEDFDYNGCGGTHPSSTGQIGSLKILDTELQKGKVRIHFVCGSRVLSQLHRKQTTLQEVTHLLSASEEGLSKAVKVLLENAKKLEKQLDESREQLLHYEAKDLLGNKVNSDSVECLFKQRPIQELQKLARILVADAPTIRVIFIAENEGLLQVVLARGVENYTNMKQLSAQILPIINGKGGGSESFAQGGGATELTGQEYLSQIHQYLI</sequence>
<keyword evidence="4" id="KW-0862">Zinc</keyword>
<dbReference type="Gene3D" id="3.30.980.10">
    <property type="entry name" value="Threonyl-trna Synthetase, Chain A, domain 2"/>
    <property type="match status" value="1"/>
</dbReference>
<dbReference type="Pfam" id="PF01411">
    <property type="entry name" value="tRNA-synt_2c"/>
    <property type="match status" value="1"/>
</dbReference>
<dbReference type="Gene3D" id="2.40.30.130">
    <property type="match status" value="1"/>
</dbReference>
<keyword evidence="8" id="KW-1185">Reference proteome</keyword>
<dbReference type="Gene3D" id="3.10.310.40">
    <property type="match status" value="1"/>
</dbReference>
<dbReference type="PANTHER" id="PTHR43462:SF1">
    <property type="entry name" value="ALANYL-TRNA EDITING PROTEIN AARSD1"/>
    <property type="match status" value="1"/>
</dbReference>
<dbReference type="AlphaFoldDB" id="A0A9X3LHS2"/>
<dbReference type="GO" id="GO:0004813">
    <property type="term" value="F:alanine-tRNA ligase activity"/>
    <property type="evidence" value="ECO:0007669"/>
    <property type="project" value="InterPro"/>
</dbReference>
<comment type="caution">
    <text evidence="7">The sequence shown here is derived from an EMBL/GenBank/DDBJ whole genome shotgun (WGS) entry which is preliminary data.</text>
</comment>
<reference evidence="7" key="1">
    <citation type="submission" date="2022-05" db="EMBL/GenBank/DDBJ databases">
        <authorList>
            <person name="Colautti A."/>
            <person name="Iacumin L."/>
        </authorList>
    </citation>
    <scope>NUCLEOTIDE SEQUENCE</scope>
    <source>
        <strain evidence="7">SK 55</strain>
    </source>
</reference>
<dbReference type="GO" id="GO:0002161">
    <property type="term" value="F:aminoacyl-tRNA deacylase activity"/>
    <property type="evidence" value="ECO:0007669"/>
    <property type="project" value="UniProtKB-ARBA"/>
</dbReference>
<dbReference type="InterPro" id="IPR051335">
    <property type="entry name" value="Alanyl-tRNA_Editing_Enzymes"/>
</dbReference>
<dbReference type="InterPro" id="IPR009000">
    <property type="entry name" value="Transl_B-barrel_sf"/>
</dbReference>
<evidence type="ECO:0000256" key="5">
    <source>
        <dbReference type="SAM" id="Coils"/>
    </source>
</evidence>
<dbReference type="PANTHER" id="PTHR43462">
    <property type="entry name" value="ALANYL-TRNA EDITING PROTEIN"/>
    <property type="match status" value="1"/>
</dbReference>
<evidence type="ECO:0000256" key="4">
    <source>
        <dbReference type="ARBA" id="ARBA00022833"/>
    </source>
</evidence>
<dbReference type="InterPro" id="IPR018164">
    <property type="entry name" value="Ala-tRNA-synth_IIc_N"/>
</dbReference>
<dbReference type="SMART" id="SM00863">
    <property type="entry name" value="tRNA_SAD"/>
    <property type="match status" value="1"/>
</dbReference>
<dbReference type="GO" id="GO:0005524">
    <property type="term" value="F:ATP binding"/>
    <property type="evidence" value="ECO:0007669"/>
    <property type="project" value="InterPro"/>
</dbReference>
<name>A0A9X3LHS2_9BACL</name>
<dbReference type="SUPFAM" id="SSF50447">
    <property type="entry name" value="Translation proteins"/>
    <property type="match status" value="1"/>
</dbReference>
<evidence type="ECO:0000313" key="7">
    <source>
        <dbReference type="EMBL" id="MCZ8538250.1"/>
    </source>
</evidence>
<gene>
    <name evidence="7" type="ORF">M9R32_13720</name>
</gene>
<keyword evidence="3" id="KW-0479">Metal-binding</keyword>
<feature type="domain" description="Alanyl-transfer RNA synthetases family profile" evidence="6">
    <location>
        <begin position="1"/>
        <end position="238"/>
    </location>
</feature>
<keyword evidence="7" id="KW-0436">Ligase</keyword>
<evidence type="ECO:0000259" key="6">
    <source>
        <dbReference type="PROSITE" id="PS50860"/>
    </source>
</evidence>
<dbReference type="GO" id="GO:0005737">
    <property type="term" value="C:cytoplasm"/>
    <property type="evidence" value="ECO:0007669"/>
    <property type="project" value="UniProtKB-SubCell"/>
</dbReference>
<dbReference type="InterPro" id="IPR012947">
    <property type="entry name" value="tRNA_SAD"/>
</dbReference>
<accession>A0A9X3LHS2</accession>
<dbReference type="GO" id="GO:0006419">
    <property type="term" value="P:alanyl-tRNA aminoacylation"/>
    <property type="evidence" value="ECO:0007669"/>
    <property type="project" value="InterPro"/>
</dbReference>
<organism evidence="7 8">
    <name type="scientific">Paenisporosarcina quisquiliarum</name>
    <dbReference type="NCBI Taxonomy" id="365346"/>
    <lineage>
        <taxon>Bacteria</taxon>
        <taxon>Bacillati</taxon>
        <taxon>Bacillota</taxon>
        <taxon>Bacilli</taxon>
        <taxon>Bacillales</taxon>
        <taxon>Caryophanaceae</taxon>
        <taxon>Paenisporosarcina</taxon>
    </lineage>
</organism>
<evidence type="ECO:0000256" key="2">
    <source>
        <dbReference type="ARBA" id="ARBA00004496"/>
    </source>
</evidence>
<evidence type="ECO:0000256" key="3">
    <source>
        <dbReference type="ARBA" id="ARBA00022723"/>
    </source>
</evidence>
<comment type="cofactor">
    <cofactor evidence="1">
        <name>Zn(2+)</name>
        <dbReference type="ChEBI" id="CHEBI:29105"/>
    </cofactor>
</comment>
<dbReference type="GO" id="GO:0003676">
    <property type="term" value="F:nucleic acid binding"/>
    <property type="evidence" value="ECO:0007669"/>
    <property type="project" value="InterPro"/>
</dbReference>
<proteinExistence type="predicted"/>
<dbReference type="PROSITE" id="PS50860">
    <property type="entry name" value="AA_TRNA_LIGASE_II_ALA"/>
    <property type="match status" value="1"/>
</dbReference>
<dbReference type="Pfam" id="PF07973">
    <property type="entry name" value="tRNA_SAD"/>
    <property type="match status" value="1"/>
</dbReference>
<comment type="subcellular location">
    <subcellularLocation>
        <location evidence="2">Cytoplasm</location>
    </subcellularLocation>
</comment>
<dbReference type="InterPro" id="IPR018165">
    <property type="entry name" value="Ala-tRNA-synth_IIc_core"/>
</dbReference>
<dbReference type="GO" id="GO:0046872">
    <property type="term" value="F:metal ion binding"/>
    <property type="evidence" value="ECO:0007669"/>
    <property type="project" value="UniProtKB-KW"/>
</dbReference>
<evidence type="ECO:0000256" key="1">
    <source>
        <dbReference type="ARBA" id="ARBA00001947"/>
    </source>
</evidence>
<evidence type="ECO:0000313" key="8">
    <source>
        <dbReference type="Proteomes" id="UP001152173"/>
    </source>
</evidence>
<keyword evidence="5" id="KW-0175">Coiled coil</keyword>
<feature type="coiled-coil region" evidence="5">
    <location>
        <begin position="254"/>
        <end position="288"/>
    </location>
</feature>
<dbReference type="SUPFAM" id="SSF55186">
    <property type="entry name" value="ThrRS/AlaRS common domain"/>
    <property type="match status" value="1"/>
</dbReference>
<dbReference type="EMBL" id="JAMKBJ010000014">
    <property type="protein sequence ID" value="MCZ8538250.1"/>
    <property type="molecule type" value="Genomic_DNA"/>
</dbReference>